<dbReference type="PANTHER" id="PTHR24198:SF165">
    <property type="entry name" value="ANKYRIN REPEAT-CONTAINING PROTEIN-RELATED"/>
    <property type="match status" value="1"/>
</dbReference>
<dbReference type="PROSITE" id="PS50088">
    <property type="entry name" value="ANK_REPEAT"/>
    <property type="match status" value="2"/>
</dbReference>
<reference evidence="4" key="1">
    <citation type="submission" date="2023-10" db="EMBL/GenBank/DDBJ databases">
        <authorList>
            <person name="Hackl T."/>
        </authorList>
    </citation>
    <scope>NUCLEOTIDE SEQUENCE</scope>
</reference>
<dbReference type="InterPro" id="IPR002110">
    <property type="entry name" value="Ankyrin_rpt"/>
</dbReference>
<keyword evidence="2 3" id="KW-0040">ANK repeat</keyword>
<organism evidence="4 5">
    <name type="scientific">Anthostomella pinea</name>
    <dbReference type="NCBI Taxonomy" id="933095"/>
    <lineage>
        <taxon>Eukaryota</taxon>
        <taxon>Fungi</taxon>
        <taxon>Dikarya</taxon>
        <taxon>Ascomycota</taxon>
        <taxon>Pezizomycotina</taxon>
        <taxon>Sordariomycetes</taxon>
        <taxon>Xylariomycetidae</taxon>
        <taxon>Xylariales</taxon>
        <taxon>Xylariaceae</taxon>
        <taxon>Anthostomella</taxon>
    </lineage>
</organism>
<sequence>MESLPTESIELVAMQCVLRQAELPQLAMSWCDDLAALARRSRRLHAITTPVLYRAIRDLCGSNVVLWAVRAGQTATLELAYKFGLDLVNPKQLYLPLPYNSFRSPSPILLAIEIGQENVTVWLLDHGIGVDALAEHHISFWSVLHGPRSLLAHALLHGQEAIALLLIARGADLKLRLPRNVLGHLSRSHALHEAAASGCYSVVAHLVNVLQLDVNLSDSAGRTPLHLAAEAMPSNTAIIAQLLTMGANIDAPAFSGQTPLLSALSEDQYTNALHLIRAGACVAPASQPALALTLHVCLRSYFRRGDCDRETRDKVLIELIKRGASPNASSYGDNTPLGMAYRHENVHLVEILLEAGADLNLVDDAGLSIINLDLVYQKRLPVSISGNDDKFGMARVLVKYGQRLDDKGHSVLSLLQTTISRCEHRNQEILLLRSLMELATDQNLDNGHLIEAIEGTMTFHTSHACRVPIDYLKKTSRRDHRFPHLPIWLTPHSFAGFPGARRPSEAKGQASALADFAFLLDSVAPPDTFLTWYNTALGSLRPHLARLVLDRVDFANGARRREQPLWLTATLQFGGADDFLQLITRPDLAKCVYRSRDALLALAVRYRKRRIAAPLMACGASPLLVNREQQCGFDHPRSAFHEALRAGDLAILGDILDTLSPTVLLALRAYAYIPRVLANAQAAKDLIEEREFHLILQADQRNPSSKGKRVWLD</sequence>
<dbReference type="Pfam" id="PF00023">
    <property type="entry name" value="Ank"/>
    <property type="match status" value="1"/>
</dbReference>
<protein>
    <submittedName>
        <fullName evidence="4">Uu.00g033020.m01.CDS01</fullName>
    </submittedName>
</protein>
<accession>A0AAI8V8T1</accession>
<dbReference type="Proteomes" id="UP001295740">
    <property type="component" value="Unassembled WGS sequence"/>
</dbReference>
<dbReference type="AlphaFoldDB" id="A0AAI8V8T1"/>
<gene>
    <name evidence="4" type="ORF">KHLLAP_LOCUS917</name>
</gene>
<dbReference type="PRINTS" id="PR01415">
    <property type="entry name" value="ANKYRIN"/>
</dbReference>
<evidence type="ECO:0000256" key="2">
    <source>
        <dbReference type="ARBA" id="ARBA00023043"/>
    </source>
</evidence>
<feature type="repeat" description="ANK" evidence="3">
    <location>
        <begin position="332"/>
        <end position="364"/>
    </location>
</feature>
<keyword evidence="1" id="KW-0677">Repeat</keyword>
<keyword evidence="5" id="KW-1185">Reference proteome</keyword>
<evidence type="ECO:0000256" key="3">
    <source>
        <dbReference type="PROSITE-ProRule" id="PRU00023"/>
    </source>
</evidence>
<dbReference type="SUPFAM" id="SSF48403">
    <property type="entry name" value="Ankyrin repeat"/>
    <property type="match status" value="1"/>
</dbReference>
<proteinExistence type="predicted"/>
<evidence type="ECO:0000313" key="4">
    <source>
        <dbReference type="EMBL" id="CAJ2500449.1"/>
    </source>
</evidence>
<dbReference type="EMBL" id="CAUWAG010000003">
    <property type="protein sequence ID" value="CAJ2500449.1"/>
    <property type="molecule type" value="Genomic_DNA"/>
</dbReference>
<dbReference type="PROSITE" id="PS50297">
    <property type="entry name" value="ANK_REP_REGION"/>
    <property type="match status" value="2"/>
</dbReference>
<comment type="caution">
    <text evidence="4">The sequence shown here is derived from an EMBL/GenBank/DDBJ whole genome shotgun (WGS) entry which is preliminary data.</text>
</comment>
<name>A0AAI8V8T1_9PEZI</name>
<dbReference type="PANTHER" id="PTHR24198">
    <property type="entry name" value="ANKYRIN REPEAT AND PROTEIN KINASE DOMAIN-CONTAINING PROTEIN"/>
    <property type="match status" value="1"/>
</dbReference>
<feature type="repeat" description="ANK" evidence="3">
    <location>
        <begin position="220"/>
        <end position="254"/>
    </location>
</feature>
<dbReference type="Gene3D" id="1.25.40.20">
    <property type="entry name" value="Ankyrin repeat-containing domain"/>
    <property type="match status" value="3"/>
</dbReference>
<evidence type="ECO:0000313" key="5">
    <source>
        <dbReference type="Proteomes" id="UP001295740"/>
    </source>
</evidence>
<dbReference type="SMART" id="SM00248">
    <property type="entry name" value="ANK"/>
    <property type="match status" value="8"/>
</dbReference>
<dbReference type="Pfam" id="PF12796">
    <property type="entry name" value="Ank_2"/>
    <property type="match status" value="1"/>
</dbReference>
<evidence type="ECO:0000256" key="1">
    <source>
        <dbReference type="ARBA" id="ARBA00022737"/>
    </source>
</evidence>
<dbReference type="InterPro" id="IPR036770">
    <property type="entry name" value="Ankyrin_rpt-contain_sf"/>
</dbReference>